<accession>A0A926DWK3</accession>
<keyword evidence="9 14" id="KW-0274">FAD</keyword>
<sequence>MLYIEDKVDVETHPILERKTVITLGNFDGIHLGHRQLLDQAIQIAKDRDLATLFFTFSPHSNSLIPSKPKPRLLYTLQQKIHLLEEYGNIDIFLNFCFDETLREMPAAQFFYDILLRRYQAAAIVVGDGFRFGCGGAGDTELLARYCHKEGVYFVKAPCLYWEGEPVSSTRIRRLIEHGRMPEAMKLLGRPYYLEGVVEKGKQLGGKRLAPTVNIALSSDLLYPPNGVYISRTHVDGRAYASVTNLGRNPTIGGGETPRAETHILDYDEDLYGKCLCVDLLEYTRPEIQFDTLDELKSQITKDIENTRRYFEPEQGGLDHHALHGTK</sequence>
<evidence type="ECO:0000256" key="13">
    <source>
        <dbReference type="ARBA" id="ARBA00049494"/>
    </source>
</evidence>
<dbReference type="SUPFAM" id="SSF52374">
    <property type="entry name" value="Nucleotidylyl transferase"/>
    <property type="match status" value="1"/>
</dbReference>
<dbReference type="EMBL" id="JACRSQ010000030">
    <property type="protein sequence ID" value="MBC8544754.1"/>
    <property type="molecule type" value="Genomic_DNA"/>
</dbReference>
<keyword evidence="10 14" id="KW-0067">ATP-binding</keyword>
<dbReference type="Proteomes" id="UP000657006">
    <property type="component" value="Unassembled WGS sequence"/>
</dbReference>
<dbReference type="SUPFAM" id="SSF82114">
    <property type="entry name" value="Riboflavin kinase-like"/>
    <property type="match status" value="1"/>
</dbReference>
<keyword evidence="3 14" id="KW-0285">Flavoprotein</keyword>
<evidence type="ECO:0000256" key="5">
    <source>
        <dbReference type="ARBA" id="ARBA00022679"/>
    </source>
</evidence>
<evidence type="ECO:0000256" key="8">
    <source>
        <dbReference type="ARBA" id="ARBA00022777"/>
    </source>
</evidence>
<dbReference type="GO" id="GO:0003919">
    <property type="term" value="F:FMN adenylyltransferase activity"/>
    <property type="evidence" value="ECO:0007669"/>
    <property type="project" value="UniProtKB-UniRule"/>
</dbReference>
<dbReference type="NCBIfam" id="NF004162">
    <property type="entry name" value="PRK05627.1-5"/>
    <property type="match status" value="1"/>
</dbReference>
<dbReference type="Gene3D" id="3.40.50.620">
    <property type="entry name" value="HUPs"/>
    <property type="match status" value="1"/>
</dbReference>
<gene>
    <name evidence="16" type="ORF">H8730_14490</name>
</gene>
<dbReference type="PANTHER" id="PTHR22749">
    <property type="entry name" value="RIBOFLAVIN KINASE/FMN ADENYLYLTRANSFERASE"/>
    <property type="match status" value="1"/>
</dbReference>
<comment type="catalytic activity">
    <reaction evidence="13 14">
        <text>FMN + ATP + H(+) = FAD + diphosphate</text>
        <dbReference type="Rhea" id="RHEA:17237"/>
        <dbReference type="ChEBI" id="CHEBI:15378"/>
        <dbReference type="ChEBI" id="CHEBI:30616"/>
        <dbReference type="ChEBI" id="CHEBI:33019"/>
        <dbReference type="ChEBI" id="CHEBI:57692"/>
        <dbReference type="ChEBI" id="CHEBI:58210"/>
        <dbReference type="EC" id="2.7.7.2"/>
    </reaction>
</comment>
<evidence type="ECO:0000313" key="16">
    <source>
        <dbReference type="EMBL" id="MBC8544754.1"/>
    </source>
</evidence>
<keyword evidence="5 14" id="KW-0808">Transferase</keyword>
<evidence type="ECO:0000256" key="14">
    <source>
        <dbReference type="PIRNR" id="PIRNR004491"/>
    </source>
</evidence>
<comment type="pathway">
    <text evidence="1 14">Cofactor biosynthesis; FAD biosynthesis; FAD from FMN: step 1/1.</text>
</comment>
<proteinExistence type="inferred from homology"/>
<keyword evidence="8 14" id="KW-0418">Kinase</keyword>
<dbReference type="InterPro" id="IPR014729">
    <property type="entry name" value="Rossmann-like_a/b/a_fold"/>
</dbReference>
<evidence type="ECO:0000256" key="1">
    <source>
        <dbReference type="ARBA" id="ARBA00004726"/>
    </source>
</evidence>
<comment type="similarity">
    <text evidence="14">Belongs to the ribF family.</text>
</comment>
<dbReference type="InterPro" id="IPR023468">
    <property type="entry name" value="Riboflavin_kinase"/>
</dbReference>
<feature type="domain" description="Riboflavin kinase" evidence="15">
    <location>
        <begin position="187"/>
        <end position="312"/>
    </location>
</feature>
<dbReference type="PIRSF" id="PIRSF004491">
    <property type="entry name" value="FAD_Synth"/>
    <property type="match status" value="1"/>
</dbReference>
<dbReference type="RefSeq" id="WP_177719171.1">
    <property type="nucleotide sequence ID" value="NZ_JACRSQ010000030.1"/>
</dbReference>
<keyword evidence="7 14" id="KW-0547">Nucleotide-binding</keyword>
<evidence type="ECO:0000256" key="7">
    <source>
        <dbReference type="ARBA" id="ARBA00022741"/>
    </source>
</evidence>
<evidence type="ECO:0000256" key="2">
    <source>
        <dbReference type="ARBA" id="ARBA00005201"/>
    </source>
</evidence>
<dbReference type="InterPro" id="IPR002606">
    <property type="entry name" value="Riboflavin_kinase_bac"/>
</dbReference>
<evidence type="ECO:0000256" key="9">
    <source>
        <dbReference type="ARBA" id="ARBA00022827"/>
    </source>
</evidence>
<name>A0A926DWK3_9FIRM</name>
<keyword evidence="4 14" id="KW-0288">FMN</keyword>
<reference evidence="16" key="1">
    <citation type="submission" date="2020-08" db="EMBL/GenBank/DDBJ databases">
        <title>Genome public.</title>
        <authorList>
            <person name="Liu C."/>
            <person name="Sun Q."/>
        </authorList>
    </citation>
    <scope>NUCLEOTIDE SEQUENCE</scope>
    <source>
        <strain evidence="16">NSJ-32</strain>
    </source>
</reference>
<dbReference type="InterPro" id="IPR023465">
    <property type="entry name" value="Riboflavin_kinase_dom_sf"/>
</dbReference>
<dbReference type="GO" id="GO:0005524">
    <property type="term" value="F:ATP binding"/>
    <property type="evidence" value="ECO:0007669"/>
    <property type="project" value="UniProtKB-UniRule"/>
</dbReference>
<dbReference type="Pfam" id="PF06574">
    <property type="entry name" value="FAD_syn"/>
    <property type="match status" value="1"/>
</dbReference>
<keyword evidence="6 14" id="KW-0548">Nucleotidyltransferase</keyword>
<dbReference type="SMART" id="SM00904">
    <property type="entry name" value="Flavokinase"/>
    <property type="match status" value="1"/>
</dbReference>
<evidence type="ECO:0000256" key="3">
    <source>
        <dbReference type="ARBA" id="ARBA00022630"/>
    </source>
</evidence>
<dbReference type="AlphaFoldDB" id="A0A926DWK3"/>
<dbReference type="Pfam" id="PF01687">
    <property type="entry name" value="Flavokinase"/>
    <property type="match status" value="1"/>
</dbReference>
<evidence type="ECO:0000259" key="15">
    <source>
        <dbReference type="SMART" id="SM00904"/>
    </source>
</evidence>
<evidence type="ECO:0000256" key="12">
    <source>
        <dbReference type="ARBA" id="ARBA00047880"/>
    </source>
</evidence>
<dbReference type="GO" id="GO:0008531">
    <property type="term" value="F:riboflavin kinase activity"/>
    <property type="evidence" value="ECO:0007669"/>
    <property type="project" value="UniProtKB-UniRule"/>
</dbReference>
<comment type="caution">
    <text evidence="16">The sequence shown here is derived from an EMBL/GenBank/DDBJ whole genome shotgun (WGS) entry which is preliminary data.</text>
</comment>
<evidence type="ECO:0000256" key="11">
    <source>
        <dbReference type="ARBA" id="ARBA00023268"/>
    </source>
</evidence>
<evidence type="ECO:0000256" key="10">
    <source>
        <dbReference type="ARBA" id="ARBA00022840"/>
    </source>
</evidence>
<dbReference type="Gene3D" id="2.40.30.30">
    <property type="entry name" value="Riboflavin kinase-like"/>
    <property type="match status" value="1"/>
</dbReference>
<dbReference type="GO" id="GO:0009231">
    <property type="term" value="P:riboflavin biosynthetic process"/>
    <property type="evidence" value="ECO:0007669"/>
    <property type="project" value="InterPro"/>
</dbReference>
<dbReference type="InterPro" id="IPR015864">
    <property type="entry name" value="FAD_synthase"/>
</dbReference>
<comment type="catalytic activity">
    <reaction evidence="12 14">
        <text>riboflavin + ATP = FMN + ADP + H(+)</text>
        <dbReference type="Rhea" id="RHEA:14357"/>
        <dbReference type="ChEBI" id="CHEBI:15378"/>
        <dbReference type="ChEBI" id="CHEBI:30616"/>
        <dbReference type="ChEBI" id="CHEBI:57986"/>
        <dbReference type="ChEBI" id="CHEBI:58210"/>
        <dbReference type="ChEBI" id="CHEBI:456216"/>
        <dbReference type="EC" id="2.7.1.26"/>
    </reaction>
</comment>
<comment type="pathway">
    <text evidence="2 14">Cofactor biosynthesis; FMN biosynthesis; FMN from riboflavin (ATP route): step 1/1.</text>
</comment>
<dbReference type="EC" id="2.7.1.26" evidence="14"/>
<evidence type="ECO:0000256" key="4">
    <source>
        <dbReference type="ARBA" id="ARBA00022643"/>
    </source>
</evidence>
<keyword evidence="11" id="KW-0511">Multifunctional enzyme</keyword>
<evidence type="ECO:0000256" key="6">
    <source>
        <dbReference type="ARBA" id="ARBA00022695"/>
    </source>
</evidence>
<keyword evidence="17" id="KW-1185">Reference proteome</keyword>
<dbReference type="GO" id="GO:0006747">
    <property type="term" value="P:FAD biosynthetic process"/>
    <property type="evidence" value="ECO:0007669"/>
    <property type="project" value="UniProtKB-UniRule"/>
</dbReference>
<dbReference type="NCBIfam" id="TIGR00083">
    <property type="entry name" value="ribF"/>
    <property type="match status" value="1"/>
</dbReference>
<dbReference type="PANTHER" id="PTHR22749:SF6">
    <property type="entry name" value="RIBOFLAVIN KINASE"/>
    <property type="match status" value="1"/>
</dbReference>
<dbReference type="EC" id="2.7.7.2" evidence="14"/>
<dbReference type="GO" id="GO:0009398">
    <property type="term" value="P:FMN biosynthetic process"/>
    <property type="evidence" value="ECO:0007669"/>
    <property type="project" value="UniProtKB-UniRule"/>
</dbReference>
<dbReference type="CDD" id="cd02064">
    <property type="entry name" value="FAD_synthetase_N"/>
    <property type="match status" value="1"/>
</dbReference>
<organism evidence="16 17">
    <name type="scientific">Bianquea renquensis</name>
    <dbReference type="NCBI Taxonomy" id="2763661"/>
    <lineage>
        <taxon>Bacteria</taxon>
        <taxon>Bacillati</taxon>
        <taxon>Bacillota</taxon>
        <taxon>Clostridia</taxon>
        <taxon>Eubacteriales</taxon>
        <taxon>Bianqueaceae</taxon>
        <taxon>Bianquea</taxon>
    </lineage>
</organism>
<protein>
    <recommendedName>
        <fullName evidence="14">Riboflavin biosynthesis protein</fullName>
    </recommendedName>
    <domain>
        <recommendedName>
            <fullName evidence="14">Riboflavin kinase</fullName>
            <ecNumber evidence="14">2.7.1.26</ecNumber>
        </recommendedName>
        <alternativeName>
            <fullName evidence="14">Flavokinase</fullName>
        </alternativeName>
    </domain>
    <domain>
        <recommendedName>
            <fullName evidence="14">FMN adenylyltransferase</fullName>
            <ecNumber evidence="14">2.7.7.2</ecNumber>
        </recommendedName>
        <alternativeName>
            <fullName evidence="14">FAD pyrophosphorylase</fullName>
        </alternativeName>
        <alternativeName>
            <fullName evidence="14">FAD synthase</fullName>
        </alternativeName>
    </domain>
</protein>
<dbReference type="InterPro" id="IPR015865">
    <property type="entry name" value="Riboflavin_kinase_bac/euk"/>
</dbReference>
<evidence type="ECO:0000313" key="17">
    <source>
        <dbReference type="Proteomes" id="UP000657006"/>
    </source>
</evidence>